<dbReference type="Proteomes" id="UP000030754">
    <property type="component" value="Unassembled WGS sequence"/>
</dbReference>
<dbReference type="VEuPathDB" id="ToxoDB:ENH_00076460"/>
<dbReference type="GeneID" id="25477776"/>
<sequence>MRRDAAYCLFCFTLALSLPVRGNERFYSDKSQEPYQQHRQPADLNSPGVFGPSAGFSPIPEGPEGASSGLSSSPFGPPTPSRSNPSSRYNLLDKLSTKLYETTDLSSDESTQDDHSVSDDAWSTAVEPAEEDPVTDADLNCAPSKFLSPVGHARSIGEASELLLAFKAFAKQSAAAAAAHKKKKMLIFVTAGTGEELIGNRQISQRCVIDASFDESFVLSTVFLLLLCSVLSPLYSLPSVGFPDFFVHAHHLLLVQPTVRKKRTGFFNPSDGVAELSDDGRLQVELLHELFTRFVKQTKDLPAEQRRQACVDVFLTSTLQSGVETCLEVFTGILEPLSCQP</sequence>
<dbReference type="RefSeq" id="XP_013438398.1">
    <property type="nucleotide sequence ID" value="XM_013582944.1"/>
</dbReference>
<proteinExistence type="predicted"/>
<accession>U6N131</accession>
<evidence type="ECO:0000313" key="4">
    <source>
        <dbReference type="Proteomes" id="UP000030754"/>
    </source>
</evidence>
<protein>
    <submittedName>
        <fullName evidence="3">Uncharacterized protein</fullName>
    </submittedName>
</protein>
<reference evidence="3" key="2">
    <citation type="submission" date="2013-10" db="EMBL/GenBank/DDBJ databases">
        <authorList>
            <person name="Aslett M."/>
        </authorList>
    </citation>
    <scope>NUCLEOTIDE SEQUENCE [LARGE SCALE GENOMIC DNA]</scope>
    <source>
        <strain evidence="3">Houghton</strain>
    </source>
</reference>
<dbReference type="EMBL" id="HG725838">
    <property type="protein sequence ID" value="CDJ69932.1"/>
    <property type="molecule type" value="Genomic_DNA"/>
</dbReference>
<keyword evidence="4" id="KW-1185">Reference proteome</keyword>
<feature type="region of interest" description="Disordered" evidence="1">
    <location>
        <begin position="28"/>
        <end position="88"/>
    </location>
</feature>
<dbReference type="AlphaFoldDB" id="U6N131"/>
<organism evidence="3 4">
    <name type="scientific">Eimeria necatrix</name>
    <dbReference type="NCBI Taxonomy" id="51315"/>
    <lineage>
        <taxon>Eukaryota</taxon>
        <taxon>Sar</taxon>
        <taxon>Alveolata</taxon>
        <taxon>Apicomplexa</taxon>
        <taxon>Conoidasida</taxon>
        <taxon>Coccidia</taxon>
        <taxon>Eucoccidiorida</taxon>
        <taxon>Eimeriorina</taxon>
        <taxon>Eimeriidae</taxon>
        <taxon>Eimeria</taxon>
    </lineage>
</organism>
<feature type="compositionally biased region" description="Low complexity" evidence="1">
    <location>
        <begin position="62"/>
        <end position="74"/>
    </location>
</feature>
<feature type="region of interest" description="Disordered" evidence="1">
    <location>
        <begin position="103"/>
        <end position="137"/>
    </location>
</feature>
<feature type="chain" id="PRO_5004674190" evidence="2">
    <location>
        <begin position="23"/>
        <end position="341"/>
    </location>
</feature>
<feature type="signal peptide" evidence="2">
    <location>
        <begin position="1"/>
        <end position="22"/>
    </location>
</feature>
<gene>
    <name evidence="3" type="ORF">ENH_00076460</name>
</gene>
<name>U6N131_9EIME</name>
<reference evidence="3" key="1">
    <citation type="submission" date="2013-10" db="EMBL/GenBank/DDBJ databases">
        <title>Genomic analysis of the causative agents of coccidiosis in chickens.</title>
        <authorList>
            <person name="Reid A.J."/>
            <person name="Blake D."/>
            <person name="Billington K."/>
            <person name="Browne H."/>
            <person name="Dunn M."/>
            <person name="Hung S."/>
            <person name="Kawahara F."/>
            <person name="Miranda-Saavedra D."/>
            <person name="Mourier T."/>
            <person name="Nagra H."/>
            <person name="Otto T.D."/>
            <person name="Rawlings N."/>
            <person name="Sanchez A."/>
            <person name="Sanders M."/>
            <person name="Subramaniam C."/>
            <person name="Tay Y."/>
            <person name="Dear P."/>
            <person name="Doerig C."/>
            <person name="Gruber A."/>
            <person name="Parkinson J."/>
            <person name="Shirley M."/>
            <person name="Wan K.L."/>
            <person name="Berriman M."/>
            <person name="Tomley F."/>
            <person name="Pain A."/>
        </authorList>
    </citation>
    <scope>NUCLEOTIDE SEQUENCE [LARGE SCALE GENOMIC DNA]</scope>
    <source>
        <strain evidence="3">Houghton</strain>
    </source>
</reference>
<evidence type="ECO:0000313" key="3">
    <source>
        <dbReference type="EMBL" id="CDJ69932.1"/>
    </source>
</evidence>
<evidence type="ECO:0000256" key="2">
    <source>
        <dbReference type="SAM" id="SignalP"/>
    </source>
</evidence>
<evidence type="ECO:0000256" key="1">
    <source>
        <dbReference type="SAM" id="MobiDB-lite"/>
    </source>
</evidence>
<keyword evidence="2" id="KW-0732">Signal</keyword>
<feature type="non-terminal residue" evidence="3">
    <location>
        <position position="341"/>
    </location>
</feature>
<dbReference type="OrthoDB" id="354528at2759"/>